<feature type="region of interest" description="Disordered" evidence="1">
    <location>
        <begin position="113"/>
        <end position="134"/>
    </location>
</feature>
<feature type="compositionally biased region" description="Low complexity" evidence="1">
    <location>
        <begin position="115"/>
        <end position="134"/>
    </location>
</feature>
<dbReference type="EMBL" id="JACBZM010000001">
    <property type="protein sequence ID" value="NYI47216.1"/>
    <property type="molecule type" value="Genomic_DNA"/>
</dbReference>
<evidence type="ECO:0000313" key="3">
    <source>
        <dbReference type="Proteomes" id="UP000562045"/>
    </source>
</evidence>
<organism evidence="2 3">
    <name type="scientific">Nocardioides aromaticivorans</name>
    <dbReference type="NCBI Taxonomy" id="200618"/>
    <lineage>
        <taxon>Bacteria</taxon>
        <taxon>Bacillati</taxon>
        <taxon>Actinomycetota</taxon>
        <taxon>Actinomycetes</taxon>
        <taxon>Propionibacteriales</taxon>
        <taxon>Nocardioidaceae</taxon>
        <taxon>Nocardioides</taxon>
    </lineage>
</organism>
<gene>
    <name evidence="2" type="ORF">BJ993_004296</name>
</gene>
<comment type="caution">
    <text evidence="2">The sequence shown here is derived from an EMBL/GenBank/DDBJ whole genome shotgun (WGS) entry which is preliminary data.</text>
</comment>
<name>A0A7Y9ZP92_9ACTN</name>
<proteinExistence type="predicted"/>
<evidence type="ECO:0000313" key="2">
    <source>
        <dbReference type="EMBL" id="NYI47216.1"/>
    </source>
</evidence>
<dbReference type="Proteomes" id="UP000562045">
    <property type="component" value="Unassembled WGS sequence"/>
</dbReference>
<dbReference type="AlphaFoldDB" id="A0A7Y9ZP92"/>
<sequence length="189" mass="19569">MARNGSPADVIPRNLRALHGALEHSVTIQATKLQELMDDLVVRGSLTRAEADNLLGQLVSASKAYSQALLQVLDTVTETATAPVRATAGRLAGTAGAMAGTVAQSVRQAPRLVPGRGRSTTKTASRSASAGPAPAPVVAVLPDLSTLTVPQAKSRLAGLDASALRRLREQEVAGKNRKGVLDEIARQLG</sequence>
<accession>A0A7Y9ZP92</accession>
<evidence type="ECO:0000256" key="1">
    <source>
        <dbReference type="SAM" id="MobiDB-lite"/>
    </source>
</evidence>
<dbReference type="RefSeq" id="WP_179651150.1">
    <property type="nucleotide sequence ID" value="NZ_JACBZM010000001.1"/>
</dbReference>
<protein>
    <submittedName>
        <fullName evidence="2">Uncharacterized protein</fullName>
    </submittedName>
</protein>
<reference evidence="2 3" key="1">
    <citation type="submission" date="2020-07" db="EMBL/GenBank/DDBJ databases">
        <title>Sequencing the genomes of 1000 actinobacteria strains.</title>
        <authorList>
            <person name="Klenk H.-P."/>
        </authorList>
    </citation>
    <scope>NUCLEOTIDE SEQUENCE [LARGE SCALE GENOMIC DNA]</scope>
    <source>
        <strain evidence="2 3">DSM 15131</strain>
    </source>
</reference>